<evidence type="ECO:0000256" key="3">
    <source>
        <dbReference type="ARBA" id="ARBA00022989"/>
    </source>
</evidence>
<evidence type="ECO:0000256" key="4">
    <source>
        <dbReference type="ARBA" id="ARBA00023136"/>
    </source>
</evidence>
<feature type="transmembrane region" description="Helical" evidence="5">
    <location>
        <begin position="39"/>
        <end position="68"/>
    </location>
</feature>
<dbReference type="AlphaFoldDB" id="A0A7C4BAW7"/>
<reference evidence="6" key="1">
    <citation type="journal article" date="2020" name="mSystems">
        <title>Genome- and Community-Level Interaction Insights into Carbon Utilization and Element Cycling Functions of Hydrothermarchaeota in Hydrothermal Sediment.</title>
        <authorList>
            <person name="Zhou Z."/>
            <person name="Liu Y."/>
            <person name="Xu W."/>
            <person name="Pan J."/>
            <person name="Luo Z.H."/>
            <person name="Li M."/>
        </authorList>
    </citation>
    <scope>NUCLEOTIDE SEQUENCE [LARGE SCALE GENOMIC DNA]</scope>
    <source>
        <strain evidence="6">SpSt-735</strain>
    </source>
</reference>
<evidence type="ECO:0008006" key="7">
    <source>
        <dbReference type="Google" id="ProtNLM"/>
    </source>
</evidence>
<dbReference type="Pfam" id="PF02361">
    <property type="entry name" value="CbiQ"/>
    <property type="match status" value="1"/>
</dbReference>
<feature type="transmembrane region" description="Helical" evidence="5">
    <location>
        <begin position="111"/>
        <end position="134"/>
    </location>
</feature>
<dbReference type="GO" id="GO:0005886">
    <property type="term" value="C:plasma membrane"/>
    <property type="evidence" value="ECO:0007669"/>
    <property type="project" value="UniProtKB-ARBA"/>
</dbReference>
<keyword evidence="3 5" id="KW-1133">Transmembrane helix</keyword>
<dbReference type="EMBL" id="DTFI01000122">
    <property type="protein sequence ID" value="HGI43779.1"/>
    <property type="molecule type" value="Genomic_DNA"/>
</dbReference>
<name>A0A7C4BAW7_THEPE</name>
<evidence type="ECO:0000256" key="1">
    <source>
        <dbReference type="ARBA" id="ARBA00004141"/>
    </source>
</evidence>
<dbReference type="CDD" id="cd16914">
    <property type="entry name" value="EcfT"/>
    <property type="match status" value="1"/>
</dbReference>
<evidence type="ECO:0000256" key="5">
    <source>
        <dbReference type="SAM" id="Phobius"/>
    </source>
</evidence>
<proteinExistence type="predicted"/>
<gene>
    <name evidence="6" type="ORF">ENV17_05290</name>
</gene>
<evidence type="ECO:0000256" key="2">
    <source>
        <dbReference type="ARBA" id="ARBA00022692"/>
    </source>
</evidence>
<comment type="subcellular location">
    <subcellularLocation>
        <location evidence="1">Membrane</location>
        <topology evidence="1">Multi-pass membrane protein</topology>
    </subcellularLocation>
</comment>
<evidence type="ECO:0000313" key="6">
    <source>
        <dbReference type="EMBL" id="HGI43779.1"/>
    </source>
</evidence>
<keyword evidence="2 5" id="KW-0812">Transmembrane</keyword>
<protein>
    <recommendedName>
        <fullName evidence="7">Energy-coupling factor transporter transmembrane protein EcfT</fullName>
    </recommendedName>
</protein>
<accession>A0A7C4BAW7</accession>
<feature type="transmembrane region" description="Helical" evidence="5">
    <location>
        <begin position="80"/>
        <end position="99"/>
    </location>
</feature>
<comment type="caution">
    <text evidence="6">The sequence shown here is derived from an EMBL/GenBank/DDBJ whole genome shotgun (WGS) entry which is preliminary data.</text>
</comment>
<keyword evidence="4 5" id="KW-0472">Membrane</keyword>
<sequence length="254" mass="27244">MLGTRRGFSPSLSRAFLERVSSVLDELSEARSPSTSARLVLALGLIVNIEAAFAKGMLTPLLAVVFGAFLSLQVGKARSWLAATCLALAFSSVVALPAFAAEQLAERGILLVARSTGAAAAFTGVVAHLGWYGLLVALEQLRLPRSALMRVALTLRMIPTFTRDAARMLLAREARLFSRKRHYSWSVLASVVGDMLLLGYRRSRALAMAIEARSLGARSARARFRVLPSRKLSQSTIAPVALALASTLAFVSSM</sequence>
<dbReference type="InterPro" id="IPR003339">
    <property type="entry name" value="ABC/ECF_trnsptr_transmembrane"/>
</dbReference>
<organism evidence="6">
    <name type="scientific">Thermofilum pendens</name>
    <dbReference type="NCBI Taxonomy" id="2269"/>
    <lineage>
        <taxon>Archaea</taxon>
        <taxon>Thermoproteota</taxon>
        <taxon>Thermoprotei</taxon>
        <taxon>Thermofilales</taxon>
        <taxon>Thermofilaceae</taxon>
        <taxon>Thermofilum</taxon>
    </lineage>
</organism>